<dbReference type="InterPro" id="IPR032466">
    <property type="entry name" value="Metal_Hydrolase"/>
</dbReference>
<accession>A0A816DJW0</accession>
<dbReference type="InterPro" id="IPR001130">
    <property type="entry name" value="TatD-like"/>
</dbReference>
<dbReference type="Proteomes" id="UP000663829">
    <property type="component" value="Unassembled WGS sequence"/>
</dbReference>
<dbReference type="EMBL" id="CAJOBC010114259">
    <property type="protein sequence ID" value="CAF4544003.1"/>
    <property type="molecule type" value="Genomic_DNA"/>
</dbReference>
<reference evidence="2" key="1">
    <citation type="submission" date="2021-02" db="EMBL/GenBank/DDBJ databases">
        <authorList>
            <person name="Nowell W R."/>
        </authorList>
    </citation>
    <scope>NUCLEOTIDE SEQUENCE</scope>
</reference>
<dbReference type="Pfam" id="PF01026">
    <property type="entry name" value="TatD_DNase"/>
    <property type="match status" value="1"/>
</dbReference>
<protein>
    <submittedName>
        <fullName evidence="2">Uncharacterized protein</fullName>
    </submittedName>
</protein>
<gene>
    <name evidence="2" type="ORF">GPM918_LOCUS44714</name>
    <name evidence="3" type="ORF">SRO942_LOCUS46712</name>
</gene>
<dbReference type="SUPFAM" id="SSF51556">
    <property type="entry name" value="Metallo-dependent hydrolases"/>
    <property type="match status" value="1"/>
</dbReference>
<organism evidence="2 4">
    <name type="scientific">Didymodactylos carnosus</name>
    <dbReference type="NCBI Taxonomy" id="1234261"/>
    <lineage>
        <taxon>Eukaryota</taxon>
        <taxon>Metazoa</taxon>
        <taxon>Spiralia</taxon>
        <taxon>Gnathifera</taxon>
        <taxon>Rotifera</taxon>
        <taxon>Eurotatoria</taxon>
        <taxon>Bdelloidea</taxon>
        <taxon>Philodinida</taxon>
        <taxon>Philodinidae</taxon>
        <taxon>Didymodactylos</taxon>
    </lineage>
</organism>
<name>A0A816DJW0_9BILA</name>
<feature type="non-terminal residue" evidence="2">
    <location>
        <position position="57"/>
    </location>
</feature>
<comment type="similarity">
    <text evidence="1">Belongs to the metallo-dependent hydrolases superfamily. TatD-type hydrolase family.</text>
</comment>
<dbReference type="Gene3D" id="3.20.20.140">
    <property type="entry name" value="Metal-dependent hydrolases"/>
    <property type="match status" value="1"/>
</dbReference>
<keyword evidence="4" id="KW-1185">Reference proteome</keyword>
<dbReference type="AlphaFoldDB" id="A0A816DJW0"/>
<feature type="non-terminal residue" evidence="2">
    <location>
        <position position="1"/>
    </location>
</feature>
<evidence type="ECO:0000313" key="4">
    <source>
        <dbReference type="Proteomes" id="UP000663829"/>
    </source>
</evidence>
<dbReference type="EMBL" id="CAJNOQ010045818">
    <property type="protein sequence ID" value="CAF1636965.1"/>
    <property type="molecule type" value="Genomic_DNA"/>
</dbReference>
<evidence type="ECO:0000256" key="1">
    <source>
        <dbReference type="ARBA" id="ARBA00009275"/>
    </source>
</evidence>
<evidence type="ECO:0000313" key="2">
    <source>
        <dbReference type="EMBL" id="CAF1636965.1"/>
    </source>
</evidence>
<sequence>NWSHYSKYLDDPRVYGTCGIHPHWSNKWHPSCADFIERCLQHPKILGIGECGLDFGS</sequence>
<dbReference type="GO" id="GO:0016788">
    <property type="term" value="F:hydrolase activity, acting on ester bonds"/>
    <property type="evidence" value="ECO:0007669"/>
    <property type="project" value="InterPro"/>
</dbReference>
<comment type="caution">
    <text evidence="2">The sequence shown here is derived from an EMBL/GenBank/DDBJ whole genome shotgun (WGS) entry which is preliminary data.</text>
</comment>
<evidence type="ECO:0000313" key="3">
    <source>
        <dbReference type="EMBL" id="CAF4544003.1"/>
    </source>
</evidence>
<dbReference type="OrthoDB" id="9980814at2759"/>
<proteinExistence type="inferred from homology"/>
<dbReference type="Proteomes" id="UP000681722">
    <property type="component" value="Unassembled WGS sequence"/>
</dbReference>